<organism evidence="4 5">
    <name type="scientific">Pseudonocardia kunmingensis</name>
    <dbReference type="NCBI Taxonomy" id="630975"/>
    <lineage>
        <taxon>Bacteria</taxon>
        <taxon>Bacillati</taxon>
        <taxon>Actinomycetota</taxon>
        <taxon>Actinomycetes</taxon>
        <taxon>Pseudonocardiales</taxon>
        <taxon>Pseudonocardiaceae</taxon>
        <taxon>Pseudonocardia</taxon>
    </lineage>
</organism>
<keyword evidence="4" id="KW-0255">Endonuclease</keyword>
<dbReference type="InterPro" id="IPR002711">
    <property type="entry name" value="HNH"/>
</dbReference>
<protein>
    <submittedName>
        <fullName evidence="4">HNH endonuclease</fullName>
    </submittedName>
</protein>
<evidence type="ECO:0000256" key="1">
    <source>
        <dbReference type="ARBA" id="ARBA00023450"/>
    </source>
</evidence>
<dbReference type="InterPro" id="IPR003870">
    <property type="entry name" value="DUF222"/>
</dbReference>
<evidence type="ECO:0000313" key="5">
    <source>
        <dbReference type="Proteomes" id="UP000315677"/>
    </source>
</evidence>
<comment type="caution">
    <text evidence="4">The sequence shown here is derived from an EMBL/GenBank/DDBJ whole genome shotgun (WGS) entry which is preliminary data.</text>
</comment>
<dbReference type="InterPro" id="IPR003615">
    <property type="entry name" value="HNH_nuc"/>
</dbReference>
<keyword evidence="4" id="KW-0540">Nuclease</keyword>
<keyword evidence="4" id="KW-0378">Hydrolase</keyword>
<feature type="region of interest" description="Disordered" evidence="2">
    <location>
        <begin position="468"/>
        <end position="487"/>
    </location>
</feature>
<feature type="compositionally biased region" description="Low complexity" evidence="2">
    <location>
        <begin position="212"/>
        <end position="229"/>
    </location>
</feature>
<name>A0A543DW13_9PSEU</name>
<dbReference type="AlphaFoldDB" id="A0A543DW13"/>
<evidence type="ECO:0000256" key="2">
    <source>
        <dbReference type="SAM" id="MobiDB-lite"/>
    </source>
</evidence>
<dbReference type="Pfam" id="PF02720">
    <property type="entry name" value="DUF222"/>
    <property type="match status" value="1"/>
</dbReference>
<dbReference type="GO" id="GO:0008270">
    <property type="term" value="F:zinc ion binding"/>
    <property type="evidence" value="ECO:0007669"/>
    <property type="project" value="InterPro"/>
</dbReference>
<evidence type="ECO:0000313" key="4">
    <source>
        <dbReference type="EMBL" id="TQM13515.1"/>
    </source>
</evidence>
<evidence type="ECO:0000259" key="3">
    <source>
        <dbReference type="SMART" id="SM00507"/>
    </source>
</evidence>
<comment type="similarity">
    <text evidence="1">Belongs to the Rv1128c/1148c/1588c/1702c/1945/3466 family.</text>
</comment>
<keyword evidence="5" id="KW-1185">Reference proteome</keyword>
<gene>
    <name evidence="4" type="ORF">FB558_0264</name>
</gene>
<dbReference type="Proteomes" id="UP000315677">
    <property type="component" value="Unassembled WGS sequence"/>
</dbReference>
<feature type="region of interest" description="Disordered" evidence="2">
    <location>
        <begin position="212"/>
        <end position="247"/>
    </location>
</feature>
<accession>A0A543DW13</accession>
<dbReference type="RefSeq" id="WP_170231146.1">
    <property type="nucleotide sequence ID" value="NZ_VFPA01000001.1"/>
</dbReference>
<dbReference type="SMART" id="SM00507">
    <property type="entry name" value="HNHc"/>
    <property type="match status" value="1"/>
</dbReference>
<dbReference type="GO" id="GO:0004519">
    <property type="term" value="F:endonuclease activity"/>
    <property type="evidence" value="ECO:0007669"/>
    <property type="project" value="UniProtKB-KW"/>
</dbReference>
<reference evidence="4 5" key="1">
    <citation type="submission" date="2019-06" db="EMBL/GenBank/DDBJ databases">
        <title>Sequencing the genomes of 1000 actinobacteria strains.</title>
        <authorList>
            <person name="Klenk H.-P."/>
        </authorList>
    </citation>
    <scope>NUCLEOTIDE SEQUENCE [LARGE SCALE GENOMIC DNA]</scope>
    <source>
        <strain evidence="4 5">DSM 45301</strain>
    </source>
</reference>
<feature type="domain" description="HNH nuclease" evidence="3">
    <location>
        <begin position="336"/>
        <end position="387"/>
    </location>
</feature>
<proteinExistence type="inferred from homology"/>
<dbReference type="GO" id="GO:0003676">
    <property type="term" value="F:nucleic acid binding"/>
    <property type="evidence" value="ECO:0007669"/>
    <property type="project" value="InterPro"/>
</dbReference>
<sequence length="487" mass="52554">MSVTALPAPSQAMNLRDLESELLSLAGHIAAAECRFLQVLAEFDDRDGWAGAGIRSCAHWLSWRAGMSLRTATDHLRVAHALQRLPQISEAFAAGRISYSKVRALTRVTGTDTAALTRIAAAIAAGEPQLRLLRVADAETAEQVLLNLALSGTASHVETVVAAVRRRHTPPADTAARRSLTWHWDHDGCLVLRGRFTPDAGAALIAAIEAQTPAPTSTTPTLTPTASLSPSPPDLEQRAIEQEPGPATDRVAARRADALLALATAGPDEVVERGQAQVIVHLDATTGTARLQGGPELPATTAERLACDARVHALLDDRTGNRMYFGRSRRLASPAQIAALTARDGARCQFPGCTHTRHLHAHHVIPWWAHGRTDIDNLILVCAFHHGVIHDHGYRIHRLTDRWRFLRPDGTPIPTAGPPLTGNTERLIAMHTRAGLRIERTTLTPNWFGERLDPEPILDALLPRRTPTAAGVRSAERDAAPGGPRVA</sequence>
<dbReference type="CDD" id="cd00085">
    <property type="entry name" value="HNHc"/>
    <property type="match status" value="1"/>
</dbReference>
<dbReference type="Gene3D" id="1.10.30.50">
    <property type="match status" value="1"/>
</dbReference>
<dbReference type="Pfam" id="PF01844">
    <property type="entry name" value="HNH"/>
    <property type="match status" value="1"/>
</dbReference>
<dbReference type="EMBL" id="VFPA01000001">
    <property type="protein sequence ID" value="TQM13515.1"/>
    <property type="molecule type" value="Genomic_DNA"/>
</dbReference>